<dbReference type="InterPro" id="IPR047684">
    <property type="entry name" value="Por_som-like"/>
</dbReference>
<feature type="signal peptide" evidence="2">
    <location>
        <begin position="1"/>
        <end position="26"/>
    </location>
</feature>
<dbReference type="AlphaFoldDB" id="A0A9E3H518"/>
<dbReference type="GO" id="GO:0016020">
    <property type="term" value="C:membrane"/>
    <property type="evidence" value="ECO:0007669"/>
    <property type="project" value="InterPro"/>
</dbReference>
<evidence type="ECO:0000313" key="5">
    <source>
        <dbReference type="EMBL" id="MBW4430672.1"/>
    </source>
</evidence>
<evidence type="ECO:0000256" key="1">
    <source>
        <dbReference type="ARBA" id="ARBA00008769"/>
    </source>
</evidence>
<dbReference type="InterPro" id="IPR007049">
    <property type="entry name" value="Carb-sel_porin_OprB"/>
</dbReference>
<proteinExistence type="inferred from homology"/>
<dbReference type="PANTHER" id="PTHR43308">
    <property type="entry name" value="OUTER MEMBRANE PROTEIN ALPHA-RELATED"/>
    <property type="match status" value="1"/>
</dbReference>
<dbReference type="Gene3D" id="2.40.160.180">
    <property type="entry name" value="Carbohydrate-selective porin OprB"/>
    <property type="match status" value="1"/>
</dbReference>
<feature type="chain" id="PRO_5039744531" evidence="2">
    <location>
        <begin position="27"/>
        <end position="536"/>
    </location>
</feature>
<dbReference type="PANTHER" id="PTHR43308:SF1">
    <property type="entry name" value="OUTER MEMBRANE PROTEIN ALPHA"/>
    <property type="match status" value="1"/>
</dbReference>
<comment type="caution">
    <text evidence="5">The sequence shown here is derived from an EMBL/GenBank/DDBJ whole genome shotgun (WGS) entry which is preliminary data.</text>
</comment>
<keyword evidence="2" id="KW-0732">Signal</keyword>
<name>A0A9E3H518_9NOST</name>
<dbReference type="InterPro" id="IPR038673">
    <property type="entry name" value="OprB_sf"/>
</dbReference>
<sequence>MSFNTSFLLSPLVLLSTFVVPSVTLAEQVQVEYQIQPESIAEIEFSSNQLAQVNSVSQLSDVQPNDWAFQALQSLVERYGCIVGYPNGTYRGDRPITRYEFAAGLNACLDRVNELIATSTASLVTKEDLATLQKLQQEFSAELATLRDRVDTLEASTAQLEANQFSTTTKLTGEAIFAVAGVFGDQAADNNNNSDDNPDLEDNIILADRVRLTLDTSFSGRDRLRTRLQARNVTEFQNDVTGTRMTRLGFDGDEDNDVGITELYYKFPVGDQLKVIVAPVKGNLDDIVQTLSPFQSSGSGSISRFGRYNPIYRSIVSGAALGLTYGVSKNTSLTLAYKASDGSDPTNSNGLFDGNYSALAQLIFQPIKSFDLSLTYIRSYYTENGNTGVNVTSSTGSENARRPFGNVATSADTLGLETNWRISPKFIIGGWAGYSLAHSEVSDDDADILNYAVTLAFPDLGGEGNLGGIVFGMPPKVISSSQTEDRDTSLHIEGFYRLQITDNISITPGVFVITNPEHNDNNDSIFVGTIRTTFKF</sequence>
<dbReference type="GO" id="GO:0015288">
    <property type="term" value="F:porin activity"/>
    <property type="evidence" value="ECO:0007669"/>
    <property type="project" value="InterPro"/>
</dbReference>
<organism evidence="5 6">
    <name type="scientific">Pelatocladus maniniholoensis HA4357-MV3</name>
    <dbReference type="NCBI Taxonomy" id="1117104"/>
    <lineage>
        <taxon>Bacteria</taxon>
        <taxon>Bacillati</taxon>
        <taxon>Cyanobacteriota</taxon>
        <taxon>Cyanophyceae</taxon>
        <taxon>Nostocales</taxon>
        <taxon>Nostocaceae</taxon>
        <taxon>Pelatocladus</taxon>
    </lineage>
</organism>
<dbReference type="SUPFAM" id="SSF56935">
    <property type="entry name" value="Porins"/>
    <property type="match status" value="1"/>
</dbReference>
<dbReference type="Pfam" id="PF04966">
    <property type="entry name" value="OprB"/>
    <property type="match status" value="1"/>
</dbReference>
<accession>A0A9E3H518</accession>
<evidence type="ECO:0000256" key="3">
    <source>
        <dbReference type="SAM" id="Coils"/>
    </source>
</evidence>
<comment type="similarity">
    <text evidence="1 2">Belongs to the OprB family.</text>
</comment>
<dbReference type="InterPro" id="IPR051465">
    <property type="entry name" value="Cell_Envelope_Struct_Comp"/>
</dbReference>
<keyword evidence="3" id="KW-0175">Coiled coil</keyword>
<reference evidence="5" key="1">
    <citation type="submission" date="2021-05" db="EMBL/GenBank/DDBJ databases">
        <authorList>
            <person name="Pietrasiak N."/>
            <person name="Ward R."/>
            <person name="Stajich J.E."/>
            <person name="Kurbessoian T."/>
        </authorList>
    </citation>
    <scope>NUCLEOTIDE SEQUENCE</scope>
    <source>
        <strain evidence="5">HA4357-MV3</strain>
    </source>
</reference>
<dbReference type="GO" id="GO:0008643">
    <property type="term" value="P:carbohydrate transport"/>
    <property type="evidence" value="ECO:0007669"/>
    <property type="project" value="InterPro"/>
</dbReference>
<dbReference type="PROSITE" id="PS51272">
    <property type="entry name" value="SLH"/>
    <property type="match status" value="1"/>
</dbReference>
<dbReference type="NCBIfam" id="NF033921">
    <property type="entry name" value="por_somb"/>
    <property type="match status" value="1"/>
</dbReference>
<feature type="domain" description="SLH" evidence="4">
    <location>
        <begin position="55"/>
        <end position="119"/>
    </location>
</feature>
<evidence type="ECO:0000313" key="6">
    <source>
        <dbReference type="Proteomes" id="UP000813215"/>
    </source>
</evidence>
<evidence type="ECO:0000256" key="2">
    <source>
        <dbReference type="RuleBase" id="RU363072"/>
    </source>
</evidence>
<gene>
    <name evidence="5" type="ORF">KME28_02650</name>
</gene>
<protein>
    <submittedName>
        <fullName evidence="5">Iron uptake porin</fullName>
    </submittedName>
</protein>
<dbReference type="Pfam" id="PF00395">
    <property type="entry name" value="SLH"/>
    <property type="match status" value="1"/>
</dbReference>
<reference evidence="5" key="2">
    <citation type="journal article" date="2022" name="Microbiol. Resour. Announc.">
        <title>Metagenome Sequencing to Explore Phylogenomics of Terrestrial Cyanobacteria.</title>
        <authorList>
            <person name="Ward R.D."/>
            <person name="Stajich J.E."/>
            <person name="Johansen J.R."/>
            <person name="Huntemann M."/>
            <person name="Clum A."/>
            <person name="Foster B."/>
            <person name="Foster B."/>
            <person name="Roux S."/>
            <person name="Palaniappan K."/>
            <person name="Varghese N."/>
            <person name="Mukherjee S."/>
            <person name="Reddy T.B.K."/>
            <person name="Daum C."/>
            <person name="Copeland A."/>
            <person name="Chen I.A."/>
            <person name="Ivanova N.N."/>
            <person name="Kyrpides N.C."/>
            <person name="Shapiro N."/>
            <person name="Eloe-Fadrosh E.A."/>
            <person name="Pietrasiak N."/>
        </authorList>
    </citation>
    <scope>NUCLEOTIDE SEQUENCE</scope>
    <source>
        <strain evidence="5">HA4357-MV3</strain>
    </source>
</reference>
<dbReference type="Proteomes" id="UP000813215">
    <property type="component" value="Unassembled WGS sequence"/>
</dbReference>
<feature type="coiled-coil region" evidence="3">
    <location>
        <begin position="129"/>
        <end position="163"/>
    </location>
</feature>
<dbReference type="InterPro" id="IPR001119">
    <property type="entry name" value="SLH_dom"/>
</dbReference>
<evidence type="ECO:0000259" key="4">
    <source>
        <dbReference type="PROSITE" id="PS51272"/>
    </source>
</evidence>
<dbReference type="EMBL" id="JAHHHW010000023">
    <property type="protein sequence ID" value="MBW4430672.1"/>
    <property type="molecule type" value="Genomic_DNA"/>
</dbReference>